<feature type="chain" id="PRO_5011455732" description="Pectate lyase" evidence="4">
    <location>
        <begin position="32"/>
        <end position="465"/>
    </location>
</feature>
<dbReference type="PANTHER" id="PTHR42970:SF1">
    <property type="entry name" value="PECTATE LYASE C-RELATED"/>
    <property type="match status" value="1"/>
</dbReference>
<dbReference type="PANTHER" id="PTHR42970">
    <property type="entry name" value="PECTATE LYASE C-RELATED"/>
    <property type="match status" value="1"/>
</dbReference>
<sequence length="465" mass="49279">MNTRSWRRHRLRPLALACAAALALLPGTVTARPAFPGAVGHGAEAGGWRGGRLIAVTSLADSGAGSLRACAEATGPRVCIFRVAGTIMLSRPIMVRSNVYVAGQTAPGGGIQLRLGRSDHGPLVVKDATDVVIRFLKLRPGTGGRTSANIDALTVENARRVYAGNLSMAFASDETFNIHVSGATASDITLADSILAYSLDRANHPEGAHSKGALICSDEGRNPRCGRISLIRNLFAHHRDRNPDVKATAIGPVEIINNIFYDPISQFGEFYDLLGETRIAYVGNLALTGRSTTPRAGTAVEVIARIGGNPISVWEEGNLAFRQKDCGPRRAIPILDGPALVHRAPLPPPMTMRPVAANTLERTLPARVGDVLPGGGHRDALDRRILNDLARCEGQVIDQPDQAGGWPAIASAAPPPDRDGDLLPDAFEQSHPGLRPARPDDPWADPDGDGIPAVEAWLAELAGDR</sequence>
<dbReference type="Proteomes" id="UP000199555">
    <property type="component" value="Unassembled WGS sequence"/>
</dbReference>
<dbReference type="AlphaFoldDB" id="A0A1G9G2U4"/>
<name>A0A1G9G2U4_9RHOB</name>
<feature type="signal peptide" evidence="4">
    <location>
        <begin position="1"/>
        <end position="31"/>
    </location>
</feature>
<keyword evidence="4" id="KW-0732">Signal</keyword>
<dbReference type="RefSeq" id="WP_090753978.1">
    <property type="nucleotide sequence ID" value="NZ_FNGE01000004.1"/>
</dbReference>
<evidence type="ECO:0000313" key="6">
    <source>
        <dbReference type="Proteomes" id="UP000199555"/>
    </source>
</evidence>
<dbReference type="SUPFAM" id="SSF51126">
    <property type="entry name" value="Pectin lyase-like"/>
    <property type="match status" value="1"/>
</dbReference>
<reference evidence="6" key="1">
    <citation type="submission" date="2016-10" db="EMBL/GenBank/DDBJ databases">
        <authorList>
            <person name="Varghese N."/>
            <person name="Submissions S."/>
        </authorList>
    </citation>
    <scope>NUCLEOTIDE SEQUENCE [LARGE SCALE GENOMIC DNA]</scope>
    <source>
        <strain evidence="6">CGMCC 1.7655</strain>
    </source>
</reference>
<dbReference type="EMBL" id="FNGE01000004">
    <property type="protein sequence ID" value="SDK94583.1"/>
    <property type="molecule type" value="Genomic_DNA"/>
</dbReference>
<evidence type="ECO:0000256" key="1">
    <source>
        <dbReference type="ARBA" id="ARBA00022723"/>
    </source>
</evidence>
<proteinExistence type="predicted"/>
<accession>A0A1G9G2U4</accession>
<organism evidence="5 6">
    <name type="scientific">Paracoccus chinensis</name>
    <dbReference type="NCBI Taxonomy" id="525640"/>
    <lineage>
        <taxon>Bacteria</taxon>
        <taxon>Pseudomonadati</taxon>
        <taxon>Pseudomonadota</taxon>
        <taxon>Alphaproteobacteria</taxon>
        <taxon>Rhodobacterales</taxon>
        <taxon>Paracoccaceae</taxon>
        <taxon>Paracoccus</taxon>
    </lineage>
</organism>
<dbReference type="GO" id="GO:0046872">
    <property type="term" value="F:metal ion binding"/>
    <property type="evidence" value="ECO:0007669"/>
    <property type="project" value="UniProtKB-KW"/>
</dbReference>
<evidence type="ECO:0008006" key="7">
    <source>
        <dbReference type="Google" id="ProtNLM"/>
    </source>
</evidence>
<dbReference type="InterPro" id="IPR012334">
    <property type="entry name" value="Pectin_lyas_fold"/>
</dbReference>
<dbReference type="OrthoDB" id="8737820at2"/>
<evidence type="ECO:0000313" key="5">
    <source>
        <dbReference type="EMBL" id="SDK94583.1"/>
    </source>
</evidence>
<evidence type="ECO:0000256" key="3">
    <source>
        <dbReference type="SAM" id="MobiDB-lite"/>
    </source>
</evidence>
<evidence type="ECO:0000256" key="2">
    <source>
        <dbReference type="ARBA" id="ARBA00023180"/>
    </source>
</evidence>
<dbReference type="STRING" id="525640.SAMN04487971_104183"/>
<gene>
    <name evidence="5" type="ORF">SAMN04487971_104183</name>
</gene>
<keyword evidence="6" id="KW-1185">Reference proteome</keyword>
<keyword evidence="1" id="KW-0479">Metal-binding</keyword>
<dbReference type="InterPro" id="IPR011050">
    <property type="entry name" value="Pectin_lyase_fold/virulence"/>
</dbReference>
<dbReference type="InterPro" id="IPR052063">
    <property type="entry name" value="Polysaccharide_Lyase_1"/>
</dbReference>
<dbReference type="Gene3D" id="2.160.20.10">
    <property type="entry name" value="Single-stranded right-handed beta-helix, Pectin lyase-like"/>
    <property type="match status" value="1"/>
</dbReference>
<feature type="region of interest" description="Disordered" evidence="3">
    <location>
        <begin position="398"/>
        <end position="451"/>
    </location>
</feature>
<keyword evidence="2" id="KW-0325">Glycoprotein</keyword>
<protein>
    <recommendedName>
        <fullName evidence="7">Pectate lyase</fullName>
    </recommendedName>
</protein>
<evidence type="ECO:0000256" key="4">
    <source>
        <dbReference type="SAM" id="SignalP"/>
    </source>
</evidence>